<feature type="non-terminal residue" evidence="2">
    <location>
        <position position="1"/>
    </location>
</feature>
<gene>
    <name evidence="2" type="ORF">MONAX_5E030219</name>
</gene>
<evidence type="ECO:0000313" key="2">
    <source>
        <dbReference type="EMBL" id="VTJ89379.1"/>
    </source>
</evidence>
<proteinExistence type="predicted"/>
<protein>
    <submittedName>
        <fullName evidence="2">Uncharacterized protein</fullName>
    </submittedName>
</protein>
<feature type="compositionally biased region" description="Basic and acidic residues" evidence="1">
    <location>
        <begin position="201"/>
        <end position="212"/>
    </location>
</feature>
<comment type="caution">
    <text evidence="2">The sequence shown here is derived from an EMBL/GenBank/DDBJ whole genome shotgun (WGS) entry which is preliminary data.</text>
</comment>
<dbReference type="EMBL" id="CABDUW010003530">
    <property type="protein sequence ID" value="VTJ89379.1"/>
    <property type="molecule type" value="Genomic_DNA"/>
</dbReference>
<organism evidence="2 3">
    <name type="scientific">Marmota monax</name>
    <name type="common">Woodchuck</name>
    <dbReference type="NCBI Taxonomy" id="9995"/>
    <lineage>
        <taxon>Eukaryota</taxon>
        <taxon>Metazoa</taxon>
        <taxon>Chordata</taxon>
        <taxon>Craniata</taxon>
        <taxon>Vertebrata</taxon>
        <taxon>Euteleostomi</taxon>
        <taxon>Mammalia</taxon>
        <taxon>Eutheria</taxon>
        <taxon>Euarchontoglires</taxon>
        <taxon>Glires</taxon>
        <taxon>Rodentia</taxon>
        <taxon>Sciuromorpha</taxon>
        <taxon>Sciuridae</taxon>
        <taxon>Xerinae</taxon>
        <taxon>Marmotini</taxon>
        <taxon>Marmota</taxon>
    </lineage>
</organism>
<accession>A0A5E4D9G8</accession>
<evidence type="ECO:0000313" key="3">
    <source>
        <dbReference type="Proteomes" id="UP000335636"/>
    </source>
</evidence>
<keyword evidence="3" id="KW-1185">Reference proteome</keyword>
<name>A0A5E4D9G8_MARMO</name>
<dbReference type="Proteomes" id="UP000335636">
    <property type="component" value="Unassembled WGS sequence"/>
</dbReference>
<sequence>GNQYDLDNIDTMLPVQSKMSRLEKEQEQTTCVKRNQLRGTDEETPQMSDCKYKDHISTTIVEKFKVLLQMWNVMFIEMRKTIRKELQEMLAKSKISETKDTEHDGSREEWQEVKDLASQETEIGEQEEKNSKFTECTENLTFRKGEIYEPRCKWDKAKMSTSNQGKELSQNEPQSYQAIGGMAEASDMNDHTCRNGSHHIQLPDKEKPKHRE</sequence>
<reference evidence="2" key="1">
    <citation type="submission" date="2019-04" db="EMBL/GenBank/DDBJ databases">
        <authorList>
            <person name="Alioto T."/>
            <person name="Alioto T."/>
        </authorList>
    </citation>
    <scope>NUCLEOTIDE SEQUENCE [LARGE SCALE GENOMIC DNA]</scope>
</reference>
<evidence type="ECO:0000256" key="1">
    <source>
        <dbReference type="SAM" id="MobiDB-lite"/>
    </source>
</evidence>
<feature type="non-terminal residue" evidence="2">
    <location>
        <position position="212"/>
    </location>
</feature>
<dbReference type="AlphaFoldDB" id="A0A5E4D9G8"/>
<feature type="region of interest" description="Disordered" evidence="1">
    <location>
        <begin position="158"/>
        <end position="212"/>
    </location>
</feature>
<feature type="compositionally biased region" description="Polar residues" evidence="1">
    <location>
        <begin position="159"/>
        <end position="177"/>
    </location>
</feature>